<keyword evidence="4" id="KW-1185">Reference proteome</keyword>
<dbReference type="CDD" id="cd07569">
    <property type="entry name" value="DCase"/>
    <property type="match status" value="1"/>
</dbReference>
<dbReference type="InterPro" id="IPR036526">
    <property type="entry name" value="C-N_Hydrolase_sf"/>
</dbReference>
<gene>
    <name evidence="3" type="ORF">FXN63_03955</name>
</gene>
<dbReference type="AlphaFoldDB" id="A0A5C0AUT0"/>
<dbReference type="KEGG" id="pacr:FXN63_03955"/>
<dbReference type="InterPro" id="IPR050345">
    <property type="entry name" value="Aliph_Amidase/BUP"/>
</dbReference>
<proteinExistence type="predicted"/>
<protein>
    <submittedName>
        <fullName evidence="3">N-carbamoyl-D-amino-acid hydrolase</fullName>
    </submittedName>
</protein>
<accession>A0A5C0AUT0</accession>
<keyword evidence="1 3" id="KW-0378">Hydrolase</keyword>
<dbReference type="GO" id="GO:0016811">
    <property type="term" value="F:hydrolase activity, acting on carbon-nitrogen (but not peptide) bonds, in linear amides"/>
    <property type="evidence" value="ECO:0007669"/>
    <property type="project" value="TreeGrafter"/>
</dbReference>
<dbReference type="SUPFAM" id="SSF56317">
    <property type="entry name" value="Carbon-nitrogen hydrolase"/>
    <property type="match status" value="1"/>
</dbReference>
<evidence type="ECO:0000259" key="2">
    <source>
        <dbReference type="PROSITE" id="PS50263"/>
    </source>
</evidence>
<evidence type="ECO:0000256" key="1">
    <source>
        <dbReference type="ARBA" id="ARBA00022801"/>
    </source>
</evidence>
<dbReference type="EMBL" id="CP043046">
    <property type="protein sequence ID" value="QEI05083.1"/>
    <property type="molecule type" value="Genomic_DNA"/>
</dbReference>
<dbReference type="InterPro" id="IPR003010">
    <property type="entry name" value="C-N_Hydrolase"/>
</dbReference>
<reference evidence="3 4" key="1">
    <citation type="submission" date="2019-08" db="EMBL/GenBank/DDBJ databases">
        <title>Amphibian skin-associated Pigmentiphaga: genome sequence and occurrence across geography and hosts.</title>
        <authorList>
            <person name="Bletz M.C."/>
            <person name="Bunk B."/>
            <person name="Sproeer C."/>
            <person name="Biwer P."/>
            <person name="Reiter S."/>
            <person name="Rabemananjara F.C.E."/>
            <person name="Schulz S."/>
            <person name="Overmann J."/>
            <person name="Vences M."/>
        </authorList>
    </citation>
    <scope>NUCLEOTIDE SEQUENCE [LARGE SCALE GENOMIC DNA]</scope>
    <source>
        <strain evidence="3 4">Mada1488</strain>
    </source>
</reference>
<sequence>MIMSTPRKLGLAVAQMGPVHLADTRETVVARLVEMMREAKGRGAEFVVFPELALTTFFPRYWISDEEANEKYFEKQMPGPATQPLFDEAKKLGVGFYLGYAELTPEGRRFNTAIMVDQTGAIIGKYRKIHLPGHSDHKPEAPFQHLEKKFFEVGDLGFRVFDTLNTKIGMALCNDRRWPETYRVMALQSAEVVVLGYNTPSWNIHWNEPMHLRTSTHLISLQANAYQNAIWVAAAAKCGSEDGHHMIGSSVIVAPTGEIVARAISEEDEVIVASADLTWCENFRNHVFNFAKHRRPEHYGLIVERTGAGDPIA</sequence>
<dbReference type="Gene3D" id="3.60.110.10">
    <property type="entry name" value="Carbon-nitrogen hydrolase"/>
    <property type="match status" value="1"/>
</dbReference>
<dbReference type="PROSITE" id="PS50263">
    <property type="entry name" value="CN_HYDROLASE"/>
    <property type="match status" value="1"/>
</dbReference>
<dbReference type="PANTHER" id="PTHR43674:SF12">
    <property type="entry name" value="NITRILASE C965.09-RELATED"/>
    <property type="match status" value="1"/>
</dbReference>
<dbReference type="OrthoDB" id="9803803at2"/>
<dbReference type="PANTHER" id="PTHR43674">
    <property type="entry name" value="NITRILASE C965.09-RELATED"/>
    <property type="match status" value="1"/>
</dbReference>
<dbReference type="Pfam" id="PF00795">
    <property type="entry name" value="CN_hydrolase"/>
    <property type="match status" value="1"/>
</dbReference>
<evidence type="ECO:0000313" key="4">
    <source>
        <dbReference type="Proteomes" id="UP000325161"/>
    </source>
</evidence>
<dbReference type="Proteomes" id="UP000325161">
    <property type="component" value="Chromosome"/>
</dbReference>
<name>A0A5C0AUT0_9BURK</name>
<evidence type="ECO:0000313" key="3">
    <source>
        <dbReference type="EMBL" id="QEI05083.1"/>
    </source>
</evidence>
<feature type="domain" description="CN hydrolase" evidence="2">
    <location>
        <begin position="9"/>
        <end position="277"/>
    </location>
</feature>
<organism evidence="3 4">
    <name type="scientific">Pigmentiphaga aceris</name>
    <dbReference type="NCBI Taxonomy" id="1940612"/>
    <lineage>
        <taxon>Bacteria</taxon>
        <taxon>Pseudomonadati</taxon>
        <taxon>Pseudomonadota</taxon>
        <taxon>Betaproteobacteria</taxon>
        <taxon>Burkholderiales</taxon>
        <taxon>Alcaligenaceae</taxon>
        <taxon>Pigmentiphaga</taxon>
    </lineage>
</organism>